<evidence type="ECO:0000313" key="3">
    <source>
        <dbReference type="Proteomes" id="UP000030700"/>
    </source>
</evidence>
<keyword evidence="1" id="KW-1133">Transmembrane helix</keyword>
<evidence type="ECO:0000256" key="1">
    <source>
        <dbReference type="SAM" id="Phobius"/>
    </source>
</evidence>
<keyword evidence="3" id="KW-1185">Reference proteome</keyword>
<sequence length="110" mass="12772">MDSFFEHDITEPYPSFGDRLWQRLKKAVWPIIPPLVLDAVDFFSFGPIGVYFGLILGCPVGYWVCSCYRMPMWKRLLGALFAGLYCMLPFTEWLPAATLIAFYARFWADE</sequence>
<feature type="transmembrane region" description="Helical" evidence="1">
    <location>
        <begin position="42"/>
        <end position="64"/>
    </location>
</feature>
<organism evidence="2">
    <name type="scientific">Candidatus Moduliflexus flocculans</name>
    <dbReference type="NCBI Taxonomy" id="1499966"/>
    <lineage>
        <taxon>Bacteria</taxon>
        <taxon>Candidatus Moduliflexota</taxon>
        <taxon>Candidatus Moduliflexia</taxon>
        <taxon>Candidatus Moduliflexales</taxon>
        <taxon>Candidatus Moduliflexaceae</taxon>
    </lineage>
</organism>
<protein>
    <submittedName>
        <fullName evidence="2">Uncharacterized protein</fullName>
    </submittedName>
</protein>
<accession>A0A081BLR3</accession>
<dbReference type="HOGENOM" id="CLU_2165978_0_0_0"/>
<dbReference type="Proteomes" id="UP000030700">
    <property type="component" value="Unassembled WGS sequence"/>
</dbReference>
<dbReference type="EMBL" id="DF820457">
    <property type="protein sequence ID" value="GAK51329.1"/>
    <property type="molecule type" value="Genomic_DNA"/>
</dbReference>
<keyword evidence="1" id="KW-0472">Membrane</keyword>
<evidence type="ECO:0000313" key="2">
    <source>
        <dbReference type="EMBL" id="GAK51329.1"/>
    </source>
</evidence>
<dbReference type="AlphaFoldDB" id="A0A081BLR3"/>
<gene>
    <name evidence="2" type="ORF">U14_02572</name>
</gene>
<feature type="transmembrane region" description="Helical" evidence="1">
    <location>
        <begin position="76"/>
        <end position="104"/>
    </location>
</feature>
<name>A0A081BLR3_9BACT</name>
<keyword evidence="1" id="KW-0812">Transmembrane</keyword>
<dbReference type="STRING" id="1499966.U14_02572"/>
<reference evidence="2" key="1">
    <citation type="journal article" date="2015" name="PeerJ">
        <title>First genomic representation of candidate bacterial phylum KSB3 points to enhanced environmental sensing as a trigger of wastewater bulking.</title>
        <authorList>
            <person name="Sekiguchi Y."/>
            <person name="Ohashi A."/>
            <person name="Parks D.H."/>
            <person name="Yamauchi T."/>
            <person name="Tyson G.W."/>
            <person name="Hugenholtz P."/>
        </authorList>
    </citation>
    <scope>NUCLEOTIDE SEQUENCE [LARGE SCALE GENOMIC DNA]</scope>
</reference>
<proteinExistence type="predicted"/>